<protein>
    <submittedName>
        <fullName evidence="4 5">Immune-induced peptide 18-like isoform X2</fullName>
    </submittedName>
</protein>
<proteinExistence type="predicted"/>
<dbReference type="RefSeq" id="XP_033234079.1">
    <property type="nucleotide sequence ID" value="XM_033378188.1"/>
</dbReference>
<dbReference type="AlphaFoldDB" id="A0A6I8VT37"/>
<dbReference type="PROSITE" id="PS51257">
    <property type="entry name" value="PROKAR_LIPOPROTEIN"/>
    <property type="match status" value="1"/>
</dbReference>
<feature type="compositionally biased region" description="Gly residues" evidence="1">
    <location>
        <begin position="29"/>
        <end position="41"/>
    </location>
</feature>
<accession>A0A6I8VT37</accession>
<dbReference type="RefSeq" id="XP_033234078.1">
    <property type="nucleotide sequence ID" value="XM_033378187.1"/>
</dbReference>
<keyword evidence="3" id="KW-1185">Reference proteome</keyword>
<evidence type="ECO:0000256" key="2">
    <source>
        <dbReference type="SAM" id="SignalP"/>
    </source>
</evidence>
<keyword evidence="2" id="KW-0732">Signal</keyword>
<organism evidence="3 4">
    <name type="scientific">Drosophila pseudoobscura pseudoobscura</name>
    <name type="common">Fruit fly</name>
    <dbReference type="NCBI Taxonomy" id="46245"/>
    <lineage>
        <taxon>Eukaryota</taxon>
        <taxon>Metazoa</taxon>
        <taxon>Ecdysozoa</taxon>
        <taxon>Arthropoda</taxon>
        <taxon>Hexapoda</taxon>
        <taxon>Insecta</taxon>
        <taxon>Pterygota</taxon>
        <taxon>Neoptera</taxon>
        <taxon>Endopterygota</taxon>
        <taxon>Diptera</taxon>
        <taxon>Brachycera</taxon>
        <taxon>Muscomorpha</taxon>
        <taxon>Ephydroidea</taxon>
        <taxon>Drosophilidae</taxon>
        <taxon>Drosophila</taxon>
        <taxon>Sophophora</taxon>
    </lineage>
</organism>
<dbReference type="Proteomes" id="UP000001819">
    <property type="component" value="Chromosome 3"/>
</dbReference>
<sequence>MKLFALCCLLFALLGCLVSPSYGSPSRHSGGGTGGAPGGAGNPFRQPPAPRPFIYDAPIRRPGQPKTMYA</sequence>
<evidence type="ECO:0000313" key="3">
    <source>
        <dbReference type="Proteomes" id="UP000001819"/>
    </source>
</evidence>
<feature type="chain" id="PRO_5044634554" evidence="2">
    <location>
        <begin position="24"/>
        <end position="70"/>
    </location>
</feature>
<evidence type="ECO:0000256" key="1">
    <source>
        <dbReference type="SAM" id="MobiDB-lite"/>
    </source>
</evidence>
<feature type="region of interest" description="Disordered" evidence="1">
    <location>
        <begin position="23"/>
        <end position="70"/>
    </location>
</feature>
<reference evidence="3" key="1">
    <citation type="submission" date="2024-06" db="UniProtKB">
        <authorList>
            <consortium name="RefSeq"/>
        </authorList>
    </citation>
    <scope>NUCLEOTIDE SEQUENCE [LARGE SCALE GENOMIC DNA]</scope>
    <source>
        <strain evidence="5">MV-25-SWS-2005</strain>
        <strain evidence="3">MV2-25</strain>
        <tissue evidence="5">Whole body</tissue>
    </source>
</reference>
<evidence type="ECO:0000313" key="4">
    <source>
        <dbReference type="RefSeq" id="XP_033234078.1"/>
    </source>
</evidence>
<evidence type="ECO:0000313" key="5">
    <source>
        <dbReference type="RefSeq" id="XP_033234079.1"/>
    </source>
</evidence>
<reference evidence="4" key="2">
    <citation type="submission" date="2025-04" db="UniProtKB">
        <authorList>
            <consortium name="RefSeq"/>
        </authorList>
    </citation>
    <scope>IDENTIFICATION</scope>
    <source>
        <strain evidence="4">MV-25-SWS-2005</strain>
        <tissue evidence="4">Whole body</tissue>
    </source>
</reference>
<gene>
    <name evidence="4 5" type="primary">LOC26534142</name>
</gene>
<name>A0A6I8VT37_DROPS</name>
<feature type="signal peptide" evidence="2">
    <location>
        <begin position="1"/>
        <end position="23"/>
    </location>
</feature>